<keyword evidence="3" id="KW-0255">Endonuclease</keyword>
<comment type="caution">
    <text evidence="3">The sequence shown here is derived from an EMBL/GenBank/DDBJ whole genome shotgun (WGS) entry which is preliminary data.</text>
</comment>
<dbReference type="Gene3D" id="3.40.190.10">
    <property type="entry name" value="Periplasmic binding protein-like II"/>
    <property type="match status" value="2"/>
</dbReference>
<dbReference type="AlphaFoldDB" id="A0A2P7B3U1"/>
<keyword evidence="3" id="KW-0378">Hydrolase</keyword>
<dbReference type="EMBL" id="PGGM01000014">
    <property type="protein sequence ID" value="PSH61118.1"/>
    <property type="molecule type" value="Genomic_DNA"/>
</dbReference>
<dbReference type="OrthoDB" id="6955767at2"/>
<dbReference type="PANTHER" id="PTHR35936:SF17">
    <property type="entry name" value="ARGININE-BINDING EXTRACELLULAR PROTEIN ARTP"/>
    <property type="match status" value="1"/>
</dbReference>
<dbReference type="SUPFAM" id="SSF53850">
    <property type="entry name" value="Periplasmic binding protein-like II"/>
    <property type="match status" value="1"/>
</dbReference>
<feature type="domain" description="Solute-binding protein family 3/N-terminal" evidence="2">
    <location>
        <begin position="18"/>
        <end position="238"/>
    </location>
</feature>
<gene>
    <name evidence="3" type="ORF">CU103_24510</name>
</gene>
<protein>
    <submittedName>
        <fullName evidence="3">Restriction endonuclease</fullName>
    </submittedName>
</protein>
<keyword evidence="3" id="KW-0540">Nuclease</keyword>
<name>A0A2P7B3U1_9HYPH</name>
<dbReference type="RefSeq" id="WP_106666639.1">
    <property type="nucleotide sequence ID" value="NZ_PGGM01000014.1"/>
</dbReference>
<evidence type="ECO:0000313" key="3">
    <source>
        <dbReference type="EMBL" id="PSH61118.1"/>
    </source>
</evidence>
<evidence type="ECO:0000256" key="1">
    <source>
        <dbReference type="ARBA" id="ARBA00022729"/>
    </source>
</evidence>
<evidence type="ECO:0000313" key="4">
    <source>
        <dbReference type="Proteomes" id="UP000241764"/>
    </source>
</evidence>
<keyword evidence="4" id="KW-1185">Reference proteome</keyword>
<sequence length="246" mass="26435">MITPAVTAVIGDLAPTGTLRAAINLANAALVQRDPATGTLTGVSVHLATELANRLGCQVSFVTYTAAGQVFDALDKNEWDIAFLAVDPQRATKLTFSPPYVMIEGTYVVVATSPFHTVEDLDKEGNRISVTVNAAYDLFLTRNLKHAQIVRAATPAAALEQFLNGGCEAAAGVRQVLERSSGSDPELRILPDHFTVIQQALAVRSELQVASAFLRNFIEEMKETGFVREALDRSGQTEIAVAPREP</sequence>
<proteinExistence type="predicted"/>
<dbReference type="PANTHER" id="PTHR35936">
    <property type="entry name" value="MEMBRANE-BOUND LYTIC MUREIN TRANSGLYCOSYLASE F"/>
    <property type="match status" value="1"/>
</dbReference>
<dbReference type="SMART" id="SM00062">
    <property type="entry name" value="PBPb"/>
    <property type="match status" value="1"/>
</dbReference>
<dbReference type="InterPro" id="IPR001638">
    <property type="entry name" value="Solute-binding_3/MltF_N"/>
</dbReference>
<reference evidence="4" key="1">
    <citation type="submission" date="2017-11" db="EMBL/GenBank/DDBJ databases">
        <authorList>
            <person name="Kuznetsova I."/>
            <person name="Sazanova A."/>
            <person name="Chirak E."/>
            <person name="Safronova V."/>
            <person name="Willems A."/>
        </authorList>
    </citation>
    <scope>NUCLEOTIDE SEQUENCE [LARGE SCALE GENOMIC DNA]</scope>
    <source>
        <strain evidence="4">CCBAU 03422</strain>
    </source>
</reference>
<organism evidence="3 4">
    <name type="scientific">Phyllobacterium sophorae</name>
    <dbReference type="NCBI Taxonomy" id="1520277"/>
    <lineage>
        <taxon>Bacteria</taxon>
        <taxon>Pseudomonadati</taxon>
        <taxon>Pseudomonadota</taxon>
        <taxon>Alphaproteobacteria</taxon>
        <taxon>Hyphomicrobiales</taxon>
        <taxon>Phyllobacteriaceae</taxon>
        <taxon>Phyllobacterium</taxon>
    </lineage>
</organism>
<dbReference type="Pfam" id="PF00497">
    <property type="entry name" value="SBP_bac_3"/>
    <property type="match status" value="1"/>
</dbReference>
<dbReference type="GO" id="GO:0004519">
    <property type="term" value="F:endonuclease activity"/>
    <property type="evidence" value="ECO:0007669"/>
    <property type="project" value="UniProtKB-KW"/>
</dbReference>
<accession>A0A2P7B3U1</accession>
<evidence type="ECO:0000259" key="2">
    <source>
        <dbReference type="SMART" id="SM00062"/>
    </source>
</evidence>
<dbReference type="Proteomes" id="UP000241764">
    <property type="component" value="Unassembled WGS sequence"/>
</dbReference>
<keyword evidence="1" id="KW-0732">Signal</keyword>